<gene>
    <name evidence="1" type="ORF">KGD82_16725</name>
</gene>
<sequence length="106" mass="11172">MTHPTPTDAFGHPIHPGDTIVTTDKGLTGTPGLVQGRVTRFTPSGELVEFEVTAYGTDVSPTWGKPVRKARVRRVQVIRSAAQEAANAQVLAEAEAAGLIPEAVAQ</sequence>
<organism evidence="1 2">
    <name type="scientific">Nocardiopsis eucommiae</name>
    <dbReference type="NCBI Taxonomy" id="2831970"/>
    <lineage>
        <taxon>Bacteria</taxon>
        <taxon>Bacillati</taxon>
        <taxon>Actinomycetota</taxon>
        <taxon>Actinomycetes</taxon>
        <taxon>Streptosporangiales</taxon>
        <taxon>Nocardiopsidaceae</taxon>
        <taxon>Nocardiopsis</taxon>
    </lineage>
</organism>
<dbReference type="InterPro" id="IPR055629">
    <property type="entry name" value="DUF7205"/>
</dbReference>
<dbReference type="KEGG" id="nec:KGD82_16725"/>
<evidence type="ECO:0000313" key="1">
    <source>
        <dbReference type="EMBL" id="QVJ00404.1"/>
    </source>
</evidence>
<dbReference type="EMBL" id="CP074402">
    <property type="protein sequence ID" value="QVJ00404.1"/>
    <property type="molecule type" value="Genomic_DNA"/>
</dbReference>
<dbReference type="AlphaFoldDB" id="A0A975L6P6"/>
<proteinExistence type="predicted"/>
<reference evidence="1" key="1">
    <citation type="submission" date="2021-05" db="EMBL/GenBank/DDBJ databases">
        <authorList>
            <person name="Kaiqin L."/>
            <person name="Jian G."/>
        </authorList>
    </citation>
    <scope>NUCLEOTIDE SEQUENCE</scope>
    <source>
        <strain evidence="1">HDS5</strain>
    </source>
</reference>
<name>A0A975L6P6_9ACTN</name>
<protein>
    <submittedName>
        <fullName evidence="1">Uncharacterized protein</fullName>
    </submittedName>
</protein>
<dbReference type="Proteomes" id="UP000682416">
    <property type="component" value="Chromosome"/>
</dbReference>
<dbReference type="Pfam" id="PF23835">
    <property type="entry name" value="DUF7205"/>
    <property type="match status" value="1"/>
</dbReference>
<accession>A0A975L6P6</accession>
<evidence type="ECO:0000313" key="2">
    <source>
        <dbReference type="Proteomes" id="UP000682416"/>
    </source>
</evidence>
<keyword evidence="2" id="KW-1185">Reference proteome</keyword>